<sequence length="94" mass="9618">MNSLLTTPAAQMPPDAAGLGQVRITALEPVVGLGAARAQVALAQWLVAVVQAPAGRGYADLRAAFPVGAAWPPVPFPAGYVLLGYLDPRDLAVT</sequence>
<dbReference type="EMBL" id="JABSNP010000009">
    <property type="protein sequence ID" value="NRT19346.1"/>
    <property type="molecule type" value="Genomic_DNA"/>
</dbReference>
<reference evidence="1 2" key="1">
    <citation type="submission" date="2020-05" db="EMBL/GenBank/DDBJ databases">
        <title>Genomic Encyclopedia of Type Strains, Phase IV (KMG-V): Genome sequencing to study the core and pangenomes of soil and plant-associated prokaryotes.</title>
        <authorList>
            <person name="Whitman W."/>
        </authorList>
    </citation>
    <scope>NUCLEOTIDE SEQUENCE [LARGE SCALE GENOMIC DNA]</scope>
    <source>
        <strain evidence="1 2">9A</strain>
    </source>
</reference>
<protein>
    <submittedName>
        <fullName evidence="1">Uncharacterized protein</fullName>
    </submittedName>
</protein>
<comment type="caution">
    <text evidence="1">The sequence shown here is derived from an EMBL/GenBank/DDBJ whole genome shotgun (WGS) entry which is preliminary data.</text>
</comment>
<keyword evidence="2" id="KW-1185">Reference proteome</keyword>
<dbReference type="RefSeq" id="WP_173810080.1">
    <property type="nucleotide sequence ID" value="NZ_JABSNP010000009.1"/>
</dbReference>
<organism evidence="1 2">
    <name type="scientific">Hymenobacter caeli</name>
    <dbReference type="NCBI Taxonomy" id="2735894"/>
    <lineage>
        <taxon>Bacteria</taxon>
        <taxon>Pseudomonadati</taxon>
        <taxon>Bacteroidota</taxon>
        <taxon>Cytophagia</taxon>
        <taxon>Cytophagales</taxon>
        <taxon>Hymenobacteraceae</taxon>
        <taxon>Hymenobacter</taxon>
    </lineage>
</organism>
<dbReference type="Proteomes" id="UP000779507">
    <property type="component" value="Unassembled WGS sequence"/>
</dbReference>
<accession>A0ABX2FQT2</accession>
<evidence type="ECO:0000313" key="2">
    <source>
        <dbReference type="Proteomes" id="UP000779507"/>
    </source>
</evidence>
<proteinExistence type="predicted"/>
<name>A0ABX2FQT2_9BACT</name>
<gene>
    <name evidence="1" type="ORF">HNP98_002175</name>
</gene>
<evidence type="ECO:0000313" key="1">
    <source>
        <dbReference type="EMBL" id="NRT19346.1"/>
    </source>
</evidence>